<feature type="binding site" evidence="9">
    <location>
        <position position="51"/>
    </location>
    <ligand>
        <name>Ca(2+)</name>
        <dbReference type="ChEBI" id="CHEBI:29108"/>
        <label>3</label>
    </ligand>
</feature>
<dbReference type="GO" id="GO:0030198">
    <property type="term" value="P:extracellular matrix organization"/>
    <property type="evidence" value="ECO:0007669"/>
    <property type="project" value="TreeGrafter"/>
</dbReference>
<gene>
    <name evidence="11" type="ORF">QYM36_016271</name>
</gene>
<feature type="binding site" evidence="9">
    <location>
        <position position="102"/>
    </location>
    <ligand>
        <name>Zn(2+)</name>
        <dbReference type="ChEBI" id="CHEBI:29105"/>
        <label>2</label>
        <note>catalytic</note>
    </ligand>
</feature>
<dbReference type="SUPFAM" id="SSF55486">
    <property type="entry name" value="Metalloproteases ('zincins'), catalytic domain"/>
    <property type="match status" value="1"/>
</dbReference>
<evidence type="ECO:0000256" key="5">
    <source>
        <dbReference type="ARBA" id="ARBA00022801"/>
    </source>
</evidence>
<dbReference type="Gene3D" id="3.40.390.10">
    <property type="entry name" value="Collagenase (Catalytic Domain)"/>
    <property type="match status" value="1"/>
</dbReference>
<evidence type="ECO:0000256" key="1">
    <source>
        <dbReference type="ARBA" id="ARBA00010370"/>
    </source>
</evidence>
<evidence type="ECO:0000256" key="6">
    <source>
        <dbReference type="ARBA" id="ARBA00022833"/>
    </source>
</evidence>
<dbReference type="InterPro" id="IPR024079">
    <property type="entry name" value="MetalloPept_cat_dom_sf"/>
</dbReference>
<dbReference type="InterPro" id="IPR006026">
    <property type="entry name" value="Peptidase_Metallo"/>
</dbReference>
<feature type="binding site" evidence="9">
    <location>
        <position position="72"/>
    </location>
    <ligand>
        <name>Ca(2+)</name>
        <dbReference type="ChEBI" id="CHEBI:29108"/>
        <label>1</label>
    </ligand>
</feature>
<sequence length="265" mass="30143">MAQFARAFGFRTLATMSSISVRLDVAQAFDRCKFDIFFRHYGILNDDPFDGPGGTLAHAFPTILGRDAHFDDTETWTINSYEGTNLYQVAAQEFGHSLGLEHSRIRSALMAPFYRGYEPTLELDVNDILAIQVNLIFLFNFDFFRINNDQTNTEEVWEERRVSEAIVDEYFVFAELQSIFPDSGVQSTSFAQVVVNPLLPEQTNEDFNESELLNAKASGYSVLYTDLNSRNEQDYQIDQDKNFAEEYPLAESANKIGAIFSLIIP</sequence>
<keyword evidence="7" id="KW-0482">Metalloprotease</keyword>
<feature type="binding site" evidence="9">
    <location>
        <position position="50"/>
    </location>
    <ligand>
        <name>Ca(2+)</name>
        <dbReference type="ChEBI" id="CHEBI:29108"/>
        <label>3</label>
    </ligand>
</feature>
<keyword evidence="6 9" id="KW-0862">Zinc</keyword>
<evidence type="ECO:0000313" key="12">
    <source>
        <dbReference type="Proteomes" id="UP001187531"/>
    </source>
</evidence>
<dbReference type="EMBL" id="JAVRJZ010000020">
    <property type="protein sequence ID" value="KAK2706176.1"/>
    <property type="molecule type" value="Genomic_DNA"/>
</dbReference>
<dbReference type="GO" id="GO:0006508">
    <property type="term" value="P:proteolysis"/>
    <property type="evidence" value="ECO:0007669"/>
    <property type="project" value="UniProtKB-KW"/>
</dbReference>
<evidence type="ECO:0000259" key="10">
    <source>
        <dbReference type="SMART" id="SM00235"/>
    </source>
</evidence>
<feature type="active site" evidence="8">
    <location>
        <position position="93"/>
    </location>
</feature>
<feature type="binding site" evidence="9">
    <location>
        <position position="65"/>
    </location>
    <ligand>
        <name>Ca(2+)</name>
        <dbReference type="ChEBI" id="CHEBI:29108"/>
        <label>2</label>
    </ligand>
</feature>
<dbReference type="GO" id="GO:0005615">
    <property type="term" value="C:extracellular space"/>
    <property type="evidence" value="ECO:0007669"/>
    <property type="project" value="TreeGrafter"/>
</dbReference>
<comment type="cofactor">
    <cofactor evidence="9">
        <name>Zn(2+)</name>
        <dbReference type="ChEBI" id="CHEBI:29105"/>
    </cofactor>
    <text evidence="9">Binds 2 Zn(2+) ions per subunit.</text>
</comment>
<feature type="binding site" evidence="9">
    <location>
        <position position="69"/>
    </location>
    <ligand>
        <name>Zn(2+)</name>
        <dbReference type="ChEBI" id="CHEBI:29105"/>
        <label>1</label>
    </ligand>
</feature>
<proteinExistence type="inferred from homology"/>
<feature type="binding site" evidence="9">
    <location>
        <position position="58"/>
    </location>
    <ligand>
        <name>Zn(2+)</name>
        <dbReference type="ChEBI" id="CHEBI:29105"/>
        <label>1</label>
    </ligand>
</feature>
<dbReference type="PRINTS" id="PR00138">
    <property type="entry name" value="MATRIXIN"/>
</dbReference>
<feature type="binding site" evidence="9">
    <location>
        <position position="96"/>
    </location>
    <ligand>
        <name>Zn(2+)</name>
        <dbReference type="ChEBI" id="CHEBI:29105"/>
        <label>2</label>
        <note>catalytic</note>
    </ligand>
</feature>
<comment type="similarity">
    <text evidence="1">Belongs to the peptidase M10A family.</text>
</comment>
<comment type="caution">
    <text evidence="11">The sequence shown here is derived from an EMBL/GenBank/DDBJ whole genome shotgun (WGS) entry which is preliminary data.</text>
</comment>
<feature type="binding site" evidence="9">
    <location>
        <position position="110"/>
    </location>
    <ligand>
        <name>Zn(2+)</name>
        <dbReference type="ChEBI" id="CHEBI:29105"/>
        <label>2</label>
        <note>catalytic</note>
    </ligand>
</feature>
<dbReference type="GO" id="GO:0030574">
    <property type="term" value="P:collagen catabolic process"/>
    <property type="evidence" value="ECO:0007669"/>
    <property type="project" value="TreeGrafter"/>
</dbReference>
<evidence type="ECO:0000256" key="7">
    <source>
        <dbReference type="ARBA" id="ARBA00023049"/>
    </source>
</evidence>
<name>A0AA88HEV8_ARTSF</name>
<evidence type="ECO:0000313" key="11">
    <source>
        <dbReference type="EMBL" id="KAK2706176.1"/>
    </source>
</evidence>
<evidence type="ECO:0000256" key="2">
    <source>
        <dbReference type="ARBA" id="ARBA00022670"/>
    </source>
</evidence>
<keyword evidence="12" id="KW-1185">Reference proteome</keyword>
<dbReference type="InterPro" id="IPR021190">
    <property type="entry name" value="Pept_M10A"/>
</dbReference>
<dbReference type="PANTHER" id="PTHR10201:SF291">
    <property type="entry name" value="MATRIX METALLOPROTEINASE 1, ISOFORM C-RELATED"/>
    <property type="match status" value="1"/>
</dbReference>
<keyword evidence="4" id="KW-0732">Signal</keyword>
<comment type="cofactor">
    <cofactor evidence="9">
        <name>Ca(2+)</name>
        <dbReference type="ChEBI" id="CHEBI:29108"/>
    </cofactor>
    <text evidence="9">Can bind about 5 Ca(2+) ions per subunit.</text>
</comment>
<dbReference type="InterPro" id="IPR001818">
    <property type="entry name" value="Pept_M10_metallopeptidase"/>
</dbReference>
<evidence type="ECO:0000256" key="8">
    <source>
        <dbReference type="PIRSR" id="PIRSR621190-1"/>
    </source>
</evidence>
<dbReference type="AlphaFoldDB" id="A0AA88HEV8"/>
<keyword evidence="5" id="KW-0378">Hydrolase</keyword>
<evidence type="ECO:0000256" key="3">
    <source>
        <dbReference type="ARBA" id="ARBA00022723"/>
    </source>
</evidence>
<reference evidence="11" key="1">
    <citation type="submission" date="2023-07" db="EMBL/GenBank/DDBJ databases">
        <title>Chromosome-level genome assembly of Artemia franciscana.</title>
        <authorList>
            <person name="Jo E."/>
        </authorList>
    </citation>
    <scope>NUCLEOTIDE SEQUENCE</scope>
    <source>
        <tissue evidence="11">Whole body</tissue>
    </source>
</reference>
<dbReference type="PANTHER" id="PTHR10201">
    <property type="entry name" value="MATRIX METALLOPROTEINASE"/>
    <property type="match status" value="1"/>
</dbReference>
<feature type="binding site" evidence="9">
    <location>
        <position position="74"/>
    </location>
    <ligand>
        <name>Ca(2+)</name>
        <dbReference type="ChEBI" id="CHEBI:29108"/>
        <label>1</label>
    </ligand>
</feature>
<dbReference type="GO" id="GO:0004222">
    <property type="term" value="F:metalloendopeptidase activity"/>
    <property type="evidence" value="ECO:0007669"/>
    <property type="project" value="InterPro"/>
</dbReference>
<dbReference type="Pfam" id="PF00413">
    <property type="entry name" value="Peptidase_M10"/>
    <property type="match status" value="1"/>
</dbReference>
<dbReference type="GO" id="GO:0008270">
    <property type="term" value="F:zinc ion binding"/>
    <property type="evidence" value="ECO:0007669"/>
    <property type="project" value="InterPro"/>
</dbReference>
<feature type="binding site" evidence="9">
    <location>
        <position position="74"/>
    </location>
    <ligand>
        <name>Ca(2+)</name>
        <dbReference type="ChEBI" id="CHEBI:29108"/>
        <label>3</label>
    </ligand>
</feature>
<feature type="domain" description="Peptidase metallopeptidase" evidence="10">
    <location>
        <begin position="3"/>
        <end position="137"/>
    </location>
</feature>
<dbReference type="Proteomes" id="UP001187531">
    <property type="component" value="Unassembled WGS sequence"/>
</dbReference>
<organism evidence="11 12">
    <name type="scientific">Artemia franciscana</name>
    <name type="common">Brine shrimp</name>
    <name type="synonym">Artemia sanfranciscana</name>
    <dbReference type="NCBI Taxonomy" id="6661"/>
    <lineage>
        <taxon>Eukaryota</taxon>
        <taxon>Metazoa</taxon>
        <taxon>Ecdysozoa</taxon>
        <taxon>Arthropoda</taxon>
        <taxon>Crustacea</taxon>
        <taxon>Branchiopoda</taxon>
        <taxon>Anostraca</taxon>
        <taxon>Artemiidae</taxon>
        <taxon>Artemia</taxon>
    </lineage>
</organism>
<feature type="binding site" evidence="9">
    <location>
        <position position="67"/>
    </location>
    <ligand>
        <name>Ca(2+)</name>
        <dbReference type="ChEBI" id="CHEBI:29108"/>
        <label>2</label>
    </ligand>
</feature>
<dbReference type="SMART" id="SM00235">
    <property type="entry name" value="ZnMc"/>
    <property type="match status" value="1"/>
</dbReference>
<evidence type="ECO:0000256" key="4">
    <source>
        <dbReference type="ARBA" id="ARBA00022729"/>
    </source>
</evidence>
<protein>
    <recommendedName>
        <fullName evidence="10">Peptidase metallopeptidase domain-containing protein</fullName>
    </recommendedName>
</protein>
<keyword evidence="9" id="KW-0106">Calcium</keyword>
<evidence type="ECO:0000256" key="9">
    <source>
        <dbReference type="PIRSR" id="PIRSR621190-2"/>
    </source>
</evidence>
<keyword evidence="2" id="KW-0645">Protease</keyword>
<dbReference type="GO" id="GO:0031012">
    <property type="term" value="C:extracellular matrix"/>
    <property type="evidence" value="ECO:0007669"/>
    <property type="project" value="InterPro"/>
</dbReference>
<feature type="binding site" evidence="9">
    <location>
        <position position="71"/>
    </location>
    <ligand>
        <name>Ca(2+)</name>
        <dbReference type="ChEBI" id="CHEBI:29108"/>
        <label>3</label>
    </ligand>
</feature>
<accession>A0AA88HEV8</accession>
<keyword evidence="3 9" id="KW-0479">Metal-binding</keyword>